<dbReference type="GO" id="GO:0005737">
    <property type="term" value="C:cytoplasm"/>
    <property type="evidence" value="ECO:0007669"/>
    <property type="project" value="UniProtKB-SubCell"/>
</dbReference>
<evidence type="ECO:0000256" key="3">
    <source>
        <dbReference type="ARBA" id="ARBA00005902"/>
    </source>
</evidence>
<feature type="region of interest" description="Disordered" evidence="7">
    <location>
        <begin position="1"/>
        <end position="39"/>
    </location>
</feature>
<dbReference type="Pfam" id="PF01997">
    <property type="entry name" value="Translin"/>
    <property type="match status" value="1"/>
</dbReference>
<feature type="compositionally biased region" description="Gly residues" evidence="7">
    <location>
        <begin position="16"/>
        <end position="27"/>
    </location>
</feature>
<dbReference type="GO" id="GO:0005634">
    <property type="term" value="C:nucleus"/>
    <property type="evidence" value="ECO:0007669"/>
    <property type="project" value="UniProtKB-SubCell"/>
</dbReference>
<dbReference type="EMBL" id="HBUE01194192">
    <property type="protein sequence ID" value="CAG6526779.1"/>
    <property type="molecule type" value="Transcribed_RNA"/>
</dbReference>
<dbReference type="InterPro" id="IPR002848">
    <property type="entry name" value="Translin_fam"/>
</dbReference>
<evidence type="ECO:0000256" key="2">
    <source>
        <dbReference type="ARBA" id="ARBA00004496"/>
    </source>
</evidence>
<evidence type="ECO:0000313" key="8">
    <source>
        <dbReference type="EMBL" id="CAG6526779.1"/>
    </source>
</evidence>
<organism evidence="8">
    <name type="scientific">Culex pipiens</name>
    <name type="common">House mosquito</name>
    <dbReference type="NCBI Taxonomy" id="7175"/>
    <lineage>
        <taxon>Eukaryota</taxon>
        <taxon>Metazoa</taxon>
        <taxon>Ecdysozoa</taxon>
        <taxon>Arthropoda</taxon>
        <taxon>Hexapoda</taxon>
        <taxon>Insecta</taxon>
        <taxon>Pterygota</taxon>
        <taxon>Neoptera</taxon>
        <taxon>Endopterygota</taxon>
        <taxon>Diptera</taxon>
        <taxon>Nematocera</taxon>
        <taxon>Culicoidea</taxon>
        <taxon>Culicidae</taxon>
        <taxon>Culicinae</taxon>
        <taxon>Culicini</taxon>
        <taxon>Culex</taxon>
        <taxon>Culex</taxon>
    </lineage>
</organism>
<dbReference type="Gene3D" id="1.20.58.200">
    <property type="entry name" value="Translin, domain 2"/>
    <property type="match status" value="1"/>
</dbReference>
<evidence type="ECO:0000256" key="5">
    <source>
        <dbReference type="ARBA" id="ARBA00023242"/>
    </source>
</evidence>
<evidence type="ECO:0000256" key="7">
    <source>
        <dbReference type="SAM" id="MobiDB-lite"/>
    </source>
</evidence>
<keyword evidence="6" id="KW-0460">Magnesium</keyword>
<proteinExistence type="inferred from homology"/>
<keyword evidence="6" id="KW-0479">Metal-binding</keyword>
<dbReference type="FunFam" id="1.20.58.190:FF:000007">
    <property type="entry name" value="FI16517p1"/>
    <property type="match status" value="1"/>
</dbReference>
<dbReference type="EMBL" id="HBUE01300165">
    <property type="protein sequence ID" value="CAG6578495.1"/>
    <property type="molecule type" value="Transcribed_RNA"/>
</dbReference>
<comment type="subcellular location">
    <subcellularLocation>
        <location evidence="2">Cytoplasm</location>
    </subcellularLocation>
    <subcellularLocation>
        <location evidence="1">Nucleus</location>
    </subcellularLocation>
</comment>
<feature type="region of interest" description="Disordered" evidence="7">
    <location>
        <begin position="169"/>
        <end position="208"/>
    </location>
</feature>
<dbReference type="CDD" id="cd14820">
    <property type="entry name" value="TRAX"/>
    <property type="match status" value="1"/>
</dbReference>
<evidence type="ECO:0000256" key="1">
    <source>
        <dbReference type="ARBA" id="ARBA00004123"/>
    </source>
</evidence>
<evidence type="ECO:0000256" key="4">
    <source>
        <dbReference type="ARBA" id="ARBA00022490"/>
    </source>
</evidence>
<feature type="compositionally biased region" description="Basic residues" evidence="7">
    <location>
        <begin position="1"/>
        <end position="11"/>
    </location>
</feature>
<dbReference type="SUPFAM" id="SSF74784">
    <property type="entry name" value="Translin"/>
    <property type="match status" value="1"/>
</dbReference>
<keyword evidence="5" id="KW-0539">Nucleus</keyword>
<dbReference type="InterPro" id="IPR036081">
    <property type="entry name" value="Translin_sf"/>
</dbReference>
<dbReference type="FunFam" id="1.20.58.200:FF:000001">
    <property type="entry name" value="Translin-associated factor X"/>
    <property type="match status" value="1"/>
</dbReference>
<evidence type="ECO:0000256" key="6">
    <source>
        <dbReference type="PIRSR" id="PIRSR602848-1"/>
    </source>
</evidence>
<accession>A0A8D8MDN4</accession>
<protein>
    <submittedName>
        <fullName evidence="8">Translin-associated protein X</fullName>
    </submittedName>
</protein>
<reference evidence="8" key="1">
    <citation type="submission" date="2021-05" db="EMBL/GenBank/DDBJ databases">
        <authorList>
            <person name="Alioto T."/>
            <person name="Alioto T."/>
            <person name="Gomez Garrido J."/>
        </authorList>
    </citation>
    <scope>NUCLEOTIDE SEQUENCE</scope>
</reference>
<comment type="similarity">
    <text evidence="3">Belongs to the translin family.</text>
</comment>
<dbReference type="InterPro" id="IPR016068">
    <property type="entry name" value="Translin_N"/>
</dbReference>
<feature type="binding site" evidence="6">
    <location>
        <position position="233"/>
    </location>
    <ligand>
        <name>Mg(2+)</name>
        <dbReference type="ChEBI" id="CHEBI:18420"/>
    </ligand>
</feature>
<dbReference type="AlphaFoldDB" id="A0A8D8MDN4"/>
<feature type="binding site" evidence="6">
    <location>
        <position position="139"/>
    </location>
    <ligand>
        <name>Mg(2+)</name>
        <dbReference type="ChEBI" id="CHEBI:18420"/>
    </ligand>
</feature>
<sequence>MSYHRGGHRRGNNFNRGGGGNRHGGGGGKRHSDAGPVDENNPVVLQFREYARELDEKHDRYERIVKCSRDITIESKRIIFLLHTVDSKKNNQAQVCEEAKNRLHTLCRTHFATIAKELHGLDPYQFTRAYTAGMQEFIEAYTFYEYAQSQNISHWKGLQERLRYKIPEPKKGAPVAPAGEKVEEEQPDAEAGGETMETDDPPVEPASPQKEIEISCLLSPMDFVLGVGDLSGEIMRKCINSLGSGDVQSCFEHCRFMQELYKGFVSVGNPRSRDFNQKLFTLRQSLLKSENVCYNVKVRGGEAAKWGSTDDGGAASFGSMARENQDEDEGVFF</sequence>
<keyword evidence="4" id="KW-0963">Cytoplasm</keyword>
<dbReference type="Gene3D" id="1.20.58.190">
    <property type="entry name" value="Translin, domain 1"/>
    <property type="match status" value="1"/>
</dbReference>
<name>A0A8D8MDN4_CULPI</name>
<dbReference type="PANTHER" id="PTHR10741">
    <property type="entry name" value="TRANSLIN AND TRANSLIN ASSOCIATED PROTEIN X"/>
    <property type="match status" value="1"/>
</dbReference>
<dbReference type="GO" id="GO:0043565">
    <property type="term" value="F:sequence-specific DNA binding"/>
    <property type="evidence" value="ECO:0007669"/>
    <property type="project" value="InterPro"/>
</dbReference>
<dbReference type="GO" id="GO:0046872">
    <property type="term" value="F:metal ion binding"/>
    <property type="evidence" value="ECO:0007669"/>
    <property type="project" value="UniProtKB-KW"/>
</dbReference>
<dbReference type="InterPro" id="IPR016069">
    <property type="entry name" value="Translin_C"/>
</dbReference>